<keyword evidence="2" id="KW-0963">Cytoplasm</keyword>
<dbReference type="InterPro" id="IPR014756">
    <property type="entry name" value="Ig_E-set"/>
</dbReference>
<dbReference type="Proteomes" id="UP000290365">
    <property type="component" value="Chromosome"/>
</dbReference>
<dbReference type="RefSeq" id="WP_129886183.1">
    <property type="nucleotide sequence ID" value="NZ_CP035758.1"/>
</dbReference>
<dbReference type="GO" id="GO:0006826">
    <property type="term" value="P:iron ion transport"/>
    <property type="evidence" value="ECO:0007669"/>
    <property type="project" value="InterPro"/>
</dbReference>
<dbReference type="AlphaFoldDB" id="A0A4P6JKB1"/>
<comment type="similarity">
    <text evidence="4">Belongs to the Fes family.</text>
</comment>
<dbReference type="SUPFAM" id="SSF81296">
    <property type="entry name" value="E set domains"/>
    <property type="match status" value="1"/>
</dbReference>
<dbReference type="InterPro" id="IPR050583">
    <property type="entry name" value="Mycobacterial_A85_antigen"/>
</dbReference>
<dbReference type="GO" id="GO:0008849">
    <property type="term" value="F:enterochelin esterase activity"/>
    <property type="evidence" value="ECO:0007669"/>
    <property type="project" value="InterPro"/>
</dbReference>
<accession>A0A4P6JKB1</accession>
<dbReference type="InterPro" id="IPR013783">
    <property type="entry name" value="Ig-like_fold"/>
</dbReference>
<evidence type="ECO:0000256" key="1">
    <source>
        <dbReference type="ARBA" id="ARBA00004496"/>
    </source>
</evidence>
<evidence type="ECO:0000313" key="7">
    <source>
        <dbReference type="Proteomes" id="UP000290365"/>
    </source>
</evidence>
<dbReference type="GO" id="GO:0005506">
    <property type="term" value="F:iron ion binding"/>
    <property type="evidence" value="ECO:0007669"/>
    <property type="project" value="InterPro"/>
</dbReference>
<dbReference type="InterPro" id="IPR021764">
    <property type="entry name" value="Enterochelin_esterase_N"/>
</dbReference>
<evidence type="ECO:0000256" key="3">
    <source>
        <dbReference type="ARBA" id="ARBA00022801"/>
    </source>
</evidence>
<dbReference type="Gene3D" id="2.60.40.10">
    <property type="entry name" value="Immunoglobulins"/>
    <property type="match status" value="1"/>
</dbReference>
<organism evidence="6 7">
    <name type="scientific">Ktedonosporobacter rubrisoli</name>
    <dbReference type="NCBI Taxonomy" id="2509675"/>
    <lineage>
        <taxon>Bacteria</taxon>
        <taxon>Bacillati</taxon>
        <taxon>Chloroflexota</taxon>
        <taxon>Ktedonobacteria</taxon>
        <taxon>Ktedonobacterales</taxon>
        <taxon>Ktedonosporobacteraceae</taxon>
        <taxon>Ktedonosporobacter</taxon>
    </lineage>
</organism>
<dbReference type="Pfam" id="PF00756">
    <property type="entry name" value="Esterase"/>
    <property type="match status" value="1"/>
</dbReference>
<dbReference type="PANTHER" id="PTHR48098:SF3">
    <property type="entry name" value="IRON(III) ENTEROBACTIN ESTERASE"/>
    <property type="match status" value="1"/>
</dbReference>
<protein>
    <submittedName>
        <fullName evidence="6">Enterochelin esterase</fullName>
    </submittedName>
</protein>
<evidence type="ECO:0000256" key="4">
    <source>
        <dbReference type="ARBA" id="ARBA00024201"/>
    </source>
</evidence>
<dbReference type="OrthoDB" id="9803578at2"/>
<reference evidence="6 7" key="1">
    <citation type="submission" date="2019-01" db="EMBL/GenBank/DDBJ databases">
        <title>Ktedonosporobacter rubrisoli SCAWS-G2.</title>
        <authorList>
            <person name="Huang Y."/>
            <person name="Yan B."/>
        </authorList>
    </citation>
    <scope>NUCLEOTIDE SEQUENCE [LARGE SCALE GENOMIC DNA]</scope>
    <source>
        <strain evidence="6 7">SCAWS-G2</strain>
    </source>
</reference>
<dbReference type="PANTHER" id="PTHR48098">
    <property type="entry name" value="ENTEROCHELIN ESTERASE-RELATED"/>
    <property type="match status" value="1"/>
</dbReference>
<dbReference type="InterPro" id="IPR000801">
    <property type="entry name" value="Esterase-like"/>
</dbReference>
<feature type="domain" description="Enterochelin esterase N-terminal" evidence="5">
    <location>
        <begin position="55"/>
        <end position="168"/>
    </location>
</feature>
<keyword evidence="3" id="KW-0378">Hydrolase</keyword>
<comment type="subcellular location">
    <subcellularLocation>
        <location evidence="1">Cytoplasm</location>
    </subcellularLocation>
</comment>
<gene>
    <name evidence="6" type="ORF">EPA93_06030</name>
</gene>
<dbReference type="EMBL" id="CP035758">
    <property type="protein sequence ID" value="QBD75585.1"/>
    <property type="molecule type" value="Genomic_DNA"/>
</dbReference>
<dbReference type="Pfam" id="PF11806">
    <property type="entry name" value="Enterochelin_N"/>
    <property type="match status" value="1"/>
</dbReference>
<evidence type="ECO:0000313" key="6">
    <source>
        <dbReference type="EMBL" id="QBD75585.1"/>
    </source>
</evidence>
<evidence type="ECO:0000259" key="5">
    <source>
        <dbReference type="Pfam" id="PF11806"/>
    </source>
</evidence>
<keyword evidence="7" id="KW-1185">Reference proteome</keyword>
<evidence type="ECO:0000256" key="2">
    <source>
        <dbReference type="ARBA" id="ARBA00022490"/>
    </source>
</evidence>
<dbReference type="InterPro" id="IPR029058">
    <property type="entry name" value="AB_hydrolase_fold"/>
</dbReference>
<proteinExistence type="inferred from homology"/>
<dbReference type="Gene3D" id="3.40.50.1820">
    <property type="entry name" value="alpha/beta hydrolase"/>
    <property type="match status" value="1"/>
</dbReference>
<dbReference type="GO" id="GO:0005737">
    <property type="term" value="C:cytoplasm"/>
    <property type="evidence" value="ECO:0007669"/>
    <property type="project" value="UniProtKB-SubCell"/>
</dbReference>
<dbReference type="SUPFAM" id="SSF53474">
    <property type="entry name" value="alpha/beta-Hydrolases"/>
    <property type="match status" value="1"/>
</dbReference>
<name>A0A4P6JKB1_KTERU</name>
<sequence>MEAKEPLESPRLNALLQALEAGDSAELANFWQEIAQNSTPLIEPIEGDASHYLATFLWRGKEDIHNVVVFAGPAGWDHPQDNQMTRLRDTDLWYKTYRVKADLRVTYLLSPNDPLTRAGNDISDFGTRLLPDPLNHHQFVYQKDDEVPDDKELVVSVLELPGAPAQPWIVPQPSAAKGQLEMHRVRSHILNNERRVWIYTPPGYTKEHEAYNLLLLFDGLAYTNLVPTPTILDNLINEGKLPPLVAVLPDSLDQETRSRELPCHQPFVDFLTQELLPWVHERYHVTSDPARSIVAGSSYGGLAAAFVGLRASERFGNVLSQSGSYWWDIDAEEQLPQERLAQQFIASPRLPLRFYLEVGSKENIGSINMISSNRHLRDILTLKGYEVHYTEFNGGHDYICWRGSLADGLLALTRR</sequence>
<dbReference type="NCBIfam" id="NF007758">
    <property type="entry name" value="PRK10439.1"/>
    <property type="match status" value="1"/>
</dbReference>
<dbReference type="KEGG" id="kbs:EPA93_06030"/>